<accession>X1V5I7</accession>
<reference evidence="1" key="1">
    <citation type="journal article" date="2014" name="Front. Microbiol.">
        <title>High frequency of phylogenetically diverse reductive dehalogenase-homologous genes in deep subseafloor sedimentary metagenomes.</title>
        <authorList>
            <person name="Kawai M."/>
            <person name="Futagami T."/>
            <person name="Toyoda A."/>
            <person name="Takaki Y."/>
            <person name="Nishi S."/>
            <person name="Hori S."/>
            <person name="Arai W."/>
            <person name="Tsubouchi T."/>
            <person name="Morono Y."/>
            <person name="Uchiyama I."/>
            <person name="Ito T."/>
            <person name="Fujiyama A."/>
            <person name="Inagaki F."/>
            <person name="Takami H."/>
        </authorList>
    </citation>
    <scope>NUCLEOTIDE SEQUENCE</scope>
    <source>
        <strain evidence="1">Expedition CK06-06</strain>
    </source>
</reference>
<name>X1V5I7_9ZZZZ</name>
<dbReference type="AlphaFoldDB" id="X1V5I7"/>
<proteinExistence type="predicted"/>
<organism evidence="1">
    <name type="scientific">marine sediment metagenome</name>
    <dbReference type="NCBI Taxonomy" id="412755"/>
    <lineage>
        <taxon>unclassified sequences</taxon>
        <taxon>metagenomes</taxon>
        <taxon>ecological metagenomes</taxon>
    </lineage>
</organism>
<gene>
    <name evidence="1" type="ORF">S12H4_56351</name>
</gene>
<protein>
    <submittedName>
        <fullName evidence="1">Uncharacterized protein</fullName>
    </submittedName>
</protein>
<dbReference type="EMBL" id="BARW01036275">
    <property type="protein sequence ID" value="GAJ25053.1"/>
    <property type="molecule type" value="Genomic_DNA"/>
</dbReference>
<comment type="caution">
    <text evidence="1">The sequence shown here is derived from an EMBL/GenBank/DDBJ whole genome shotgun (WGS) entry which is preliminary data.</text>
</comment>
<evidence type="ECO:0000313" key="1">
    <source>
        <dbReference type="EMBL" id="GAJ25053.1"/>
    </source>
</evidence>
<sequence length="41" mass="4728">DSGSISHGNDYKRFHSGGHIILRENILEDTKNSKEFYNPNH</sequence>
<feature type="non-terminal residue" evidence="1">
    <location>
        <position position="1"/>
    </location>
</feature>